<sequence length="167" mass="17606">MVFRRIHPIDNTAVRHEITVVVPQSAAAVGWLHVRASDGGNAGGASERHASTGAGAPRGGTTSRDGDRASTDRRGPHYPRPTPTASPPPLRRPAAPHPTSAPESVHPVPPVVASRASTHRMRVIDARFRRQPIRRRHRLGASGHAGHGAGAVAAATARRRAAPPPQQ</sequence>
<reference evidence="2 3" key="1">
    <citation type="submission" date="2017-03" db="EMBL/GenBank/DDBJ databases">
        <title>WGS assembly of Porphyra umbilicalis.</title>
        <authorList>
            <person name="Brawley S.H."/>
            <person name="Blouin N.A."/>
            <person name="Ficko-Blean E."/>
            <person name="Wheeler G.L."/>
            <person name="Lohr M."/>
            <person name="Goodson H.V."/>
            <person name="Jenkins J.W."/>
            <person name="Blaby-Haas C.E."/>
            <person name="Helliwell K.E."/>
            <person name="Chan C."/>
            <person name="Marriage T."/>
            <person name="Bhattacharya D."/>
            <person name="Klein A.S."/>
            <person name="Badis Y."/>
            <person name="Brodie J."/>
            <person name="Cao Y."/>
            <person name="Collen J."/>
            <person name="Dittami S.M."/>
            <person name="Gachon C.M."/>
            <person name="Green B.R."/>
            <person name="Karpowicz S."/>
            <person name="Kim J.W."/>
            <person name="Kudahl U."/>
            <person name="Lin S."/>
            <person name="Michel G."/>
            <person name="Mittag M."/>
            <person name="Olson B.J."/>
            <person name="Pangilinan J."/>
            <person name="Peng Y."/>
            <person name="Qiu H."/>
            <person name="Shu S."/>
            <person name="Singer J.T."/>
            <person name="Smith A.G."/>
            <person name="Sprecher B.N."/>
            <person name="Wagner V."/>
            <person name="Wang W."/>
            <person name="Wang Z.-Y."/>
            <person name="Yan J."/>
            <person name="Yarish C."/>
            <person name="Zoeuner-Riek S."/>
            <person name="Zhuang Y."/>
            <person name="Zou Y."/>
            <person name="Lindquist E.A."/>
            <person name="Grimwood J."/>
            <person name="Barry K."/>
            <person name="Rokhsar D.S."/>
            <person name="Schmutz J."/>
            <person name="Stiller J.W."/>
            <person name="Grossman A.R."/>
            <person name="Prochnik S.E."/>
        </authorList>
    </citation>
    <scope>NUCLEOTIDE SEQUENCE [LARGE SCALE GENOMIC DNA]</scope>
    <source>
        <strain evidence="2">4086291</strain>
    </source>
</reference>
<protein>
    <submittedName>
        <fullName evidence="2">Uncharacterized protein</fullName>
    </submittedName>
</protein>
<evidence type="ECO:0000313" key="2">
    <source>
        <dbReference type="EMBL" id="OSX75768.1"/>
    </source>
</evidence>
<dbReference type="Proteomes" id="UP000218209">
    <property type="component" value="Unassembled WGS sequence"/>
</dbReference>
<evidence type="ECO:0000313" key="3">
    <source>
        <dbReference type="Proteomes" id="UP000218209"/>
    </source>
</evidence>
<feature type="region of interest" description="Disordered" evidence="1">
    <location>
        <begin position="40"/>
        <end position="167"/>
    </location>
</feature>
<feature type="compositionally biased region" description="Basic residues" evidence="1">
    <location>
        <begin position="129"/>
        <end position="139"/>
    </location>
</feature>
<proteinExistence type="predicted"/>
<name>A0A1X6P4J9_PORUM</name>
<accession>A0A1X6P4J9</accession>
<keyword evidence="3" id="KW-1185">Reference proteome</keyword>
<evidence type="ECO:0000256" key="1">
    <source>
        <dbReference type="SAM" id="MobiDB-lite"/>
    </source>
</evidence>
<feature type="compositionally biased region" description="Basic and acidic residues" evidence="1">
    <location>
        <begin position="64"/>
        <end position="75"/>
    </location>
</feature>
<dbReference type="EMBL" id="KV918891">
    <property type="protein sequence ID" value="OSX75768.1"/>
    <property type="molecule type" value="Genomic_DNA"/>
</dbReference>
<gene>
    <name evidence="2" type="ORF">BU14_0222s0013</name>
</gene>
<dbReference type="AlphaFoldDB" id="A0A1X6P4J9"/>
<organism evidence="2 3">
    <name type="scientific">Porphyra umbilicalis</name>
    <name type="common">Purple laver</name>
    <name type="synonym">Red alga</name>
    <dbReference type="NCBI Taxonomy" id="2786"/>
    <lineage>
        <taxon>Eukaryota</taxon>
        <taxon>Rhodophyta</taxon>
        <taxon>Bangiophyceae</taxon>
        <taxon>Bangiales</taxon>
        <taxon>Bangiaceae</taxon>
        <taxon>Porphyra</taxon>
    </lineage>
</organism>
<feature type="compositionally biased region" description="Pro residues" evidence="1">
    <location>
        <begin position="78"/>
        <end position="91"/>
    </location>
</feature>